<protein>
    <recommendedName>
        <fullName evidence="3">DUF72 domain-containing protein</fullName>
    </recommendedName>
</protein>
<gene>
    <name evidence="1" type="ORF">B9Q04_06185</name>
</gene>
<dbReference type="Proteomes" id="UP000242015">
    <property type="component" value="Unassembled WGS sequence"/>
</dbReference>
<sequence>MSGPGGPTSLAGRVVVGCCGWSYREWVGPFYYTRRGMFKQYSEVFGVAEVDSTFYRVPGREMFRALARLSPPGFRFSAKLPRAVTHEARCELTPNARHELAHLLESLEPLGPRLFCLLVQLPPSFTYGEGVSRLPGLLEHLSKEAKGVRLAVEFRHPSWVEPQNLEGAKEMLTTHGASWVVVDEPLLPPIHVGGSPPVYVRLHGRGSPTWYDYLYSDGELAEWVGRVRGYVEDPETREVVVVFNNHPHGNAPRNARRFMEMLGIPRRGPTVLPRRVGQPSLDDYMHT</sequence>
<reference evidence="1 2" key="1">
    <citation type="submission" date="2017-04" db="EMBL/GenBank/DDBJ databases">
        <title>Novel microbial lineages endemic to geothermal iron-oxide mats fill important gaps in the evolutionary history of Archaea.</title>
        <authorList>
            <person name="Jay Z.J."/>
            <person name="Beam J.P."/>
            <person name="Dlakic M."/>
            <person name="Rusch D.B."/>
            <person name="Kozubal M.A."/>
            <person name="Inskeep W.P."/>
        </authorList>
    </citation>
    <scope>NUCLEOTIDE SEQUENCE [LARGE SCALE GENOMIC DNA]</scope>
    <source>
        <strain evidence="1">BE_D</strain>
    </source>
</reference>
<comment type="caution">
    <text evidence="1">The sequence shown here is derived from an EMBL/GenBank/DDBJ whole genome shotgun (WGS) entry which is preliminary data.</text>
</comment>
<dbReference type="Pfam" id="PF01904">
    <property type="entry name" value="DUF72"/>
    <property type="match status" value="1"/>
</dbReference>
<evidence type="ECO:0000313" key="2">
    <source>
        <dbReference type="Proteomes" id="UP000242015"/>
    </source>
</evidence>
<dbReference type="SUPFAM" id="SSF117396">
    <property type="entry name" value="TM1631-like"/>
    <property type="match status" value="1"/>
</dbReference>
<dbReference type="InterPro" id="IPR002763">
    <property type="entry name" value="DUF72"/>
</dbReference>
<dbReference type="InterPro" id="IPR036520">
    <property type="entry name" value="UPF0759_sf"/>
</dbReference>
<evidence type="ECO:0008006" key="3">
    <source>
        <dbReference type="Google" id="ProtNLM"/>
    </source>
</evidence>
<accession>A0A2R6CBP3</accession>
<dbReference type="Gene3D" id="3.20.20.410">
    <property type="entry name" value="Protein of unknown function UPF0759"/>
    <property type="match status" value="1"/>
</dbReference>
<evidence type="ECO:0000313" key="1">
    <source>
        <dbReference type="EMBL" id="PSO08325.1"/>
    </source>
</evidence>
<dbReference type="AlphaFoldDB" id="A0A2R6CBP3"/>
<dbReference type="EMBL" id="NEXF01000106">
    <property type="protein sequence ID" value="PSO08325.1"/>
    <property type="molecule type" value="Genomic_DNA"/>
</dbReference>
<dbReference type="PANTHER" id="PTHR30348">
    <property type="entry name" value="UNCHARACTERIZED PROTEIN YECE"/>
    <property type="match status" value="1"/>
</dbReference>
<proteinExistence type="predicted"/>
<name>A0A2R6CBP3_9ARCH</name>
<organism evidence="1 2">
    <name type="scientific">Candidatus Marsarchaeota G2 archaeon BE_D</name>
    <dbReference type="NCBI Taxonomy" id="1978158"/>
    <lineage>
        <taxon>Archaea</taxon>
        <taxon>Candidatus Marsarchaeota</taxon>
        <taxon>Candidatus Marsarchaeota group 2</taxon>
    </lineage>
</organism>
<dbReference type="PANTHER" id="PTHR30348:SF4">
    <property type="entry name" value="DUF72 DOMAIN-CONTAINING PROTEIN"/>
    <property type="match status" value="1"/>
</dbReference>